<evidence type="ECO:0000313" key="2">
    <source>
        <dbReference type="EMBL" id="MBU3877154.1"/>
    </source>
</evidence>
<comment type="caution">
    <text evidence="2">The sequence shown here is derived from an EMBL/GenBank/DDBJ whole genome shotgun (WGS) entry which is preliminary data.</text>
</comment>
<gene>
    <name evidence="1" type="primary">cutC</name>
    <name evidence="2" type="ORF">HGO97_015190</name>
</gene>
<protein>
    <recommendedName>
        <fullName evidence="1">PF03932 family protein CutC</fullName>
    </recommendedName>
</protein>
<dbReference type="HAMAP" id="MF_00795">
    <property type="entry name" value="CutC"/>
    <property type="match status" value="1"/>
</dbReference>
<comment type="caution">
    <text evidence="1">Once thought to be involved in copper homeostasis, experiments in E.coli have shown this is not the case.</text>
</comment>
<comment type="similarity">
    <text evidence="1">Belongs to the CutC family.</text>
</comment>
<dbReference type="PANTHER" id="PTHR12598:SF0">
    <property type="entry name" value="COPPER HOMEOSTASIS PROTEIN CUTC HOMOLOG"/>
    <property type="match status" value="1"/>
</dbReference>
<dbReference type="InterPro" id="IPR005627">
    <property type="entry name" value="CutC-like"/>
</dbReference>
<reference evidence="2 3" key="1">
    <citation type="submission" date="2021-06" db="EMBL/GenBank/DDBJ databases">
        <title>Faecalicatena sp. nov. isolated from porcine feces.</title>
        <authorList>
            <person name="Oh B.S."/>
            <person name="Lee J.H."/>
        </authorList>
    </citation>
    <scope>NUCLEOTIDE SEQUENCE [LARGE SCALE GENOMIC DNA]</scope>
    <source>
        <strain evidence="2 3">AGMB00832</strain>
    </source>
</reference>
<keyword evidence="1" id="KW-0963">Cytoplasm</keyword>
<name>A0ABS6D6P4_9FIRM</name>
<dbReference type="Pfam" id="PF03932">
    <property type="entry name" value="CutC"/>
    <property type="match status" value="1"/>
</dbReference>
<dbReference type="Proteomes" id="UP000723714">
    <property type="component" value="Unassembled WGS sequence"/>
</dbReference>
<dbReference type="RefSeq" id="WP_216243348.1">
    <property type="nucleotide sequence ID" value="NZ_JABACJ020000015.1"/>
</dbReference>
<sequence>MELKLEVCVDSVQSAIEAQKGGADRVELCGNLIIGGTSPGKALFTQVRKYTDLEIRVLLRPRFGDFCYDEYEFAMMKEDTQMYKELGADGLVTGILLPDGTLNMQQMQELIRIAGSMDTALHRAFDVSWDPFVTLEQAISLGMKTILTSGQRNSAWEGRELLKSLVKESDGRIEIMAGAGISPDIIPELVPYTGVTACHMSGKIVKDSRMEFRRDGVSMGFPGFSEYEIWETSADNIREAAMVLQEFCQA</sequence>
<dbReference type="PANTHER" id="PTHR12598">
    <property type="entry name" value="COPPER HOMEOSTASIS PROTEIN CUTC"/>
    <property type="match status" value="1"/>
</dbReference>
<proteinExistence type="inferred from homology"/>
<accession>A0ABS6D6P4</accession>
<evidence type="ECO:0000313" key="3">
    <source>
        <dbReference type="Proteomes" id="UP000723714"/>
    </source>
</evidence>
<organism evidence="2 3">
    <name type="scientific">Faecalicatena faecalis</name>
    <dbReference type="NCBI Taxonomy" id="2726362"/>
    <lineage>
        <taxon>Bacteria</taxon>
        <taxon>Bacillati</taxon>
        <taxon>Bacillota</taxon>
        <taxon>Clostridia</taxon>
        <taxon>Lachnospirales</taxon>
        <taxon>Lachnospiraceae</taxon>
        <taxon>Faecalicatena</taxon>
    </lineage>
</organism>
<dbReference type="EMBL" id="JABACJ020000015">
    <property type="protein sequence ID" value="MBU3877154.1"/>
    <property type="molecule type" value="Genomic_DNA"/>
</dbReference>
<evidence type="ECO:0000256" key="1">
    <source>
        <dbReference type="HAMAP-Rule" id="MF_00795"/>
    </source>
</evidence>
<keyword evidence="3" id="KW-1185">Reference proteome</keyword>
<comment type="subcellular location">
    <subcellularLocation>
        <location evidence="1">Cytoplasm</location>
    </subcellularLocation>
</comment>